<evidence type="ECO:0000313" key="1">
    <source>
        <dbReference type="EMBL" id="AOO15750.1"/>
    </source>
</evidence>
<organism evidence="1 2">
    <name type="scientific">Cyanophage S-RIM12 isolate RW_01_0310</name>
    <dbReference type="NCBI Taxonomy" id="2790347"/>
    <lineage>
        <taxon>Viruses</taxon>
        <taxon>Duplodnaviria</taxon>
        <taxon>Heunggongvirae</taxon>
        <taxon>Uroviricota</taxon>
        <taxon>Caudoviricetes</taxon>
        <taxon>Pantevenvirales</taxon>
        <taxon>Kyanoviridae</taxon>
        <taxon>Brizovirus</taxon>
        <taxon>Brizovirus rhodeisland01</taxon>
    </lineage>
</organism>
<dbReference type="EMBL" id="KX349310">
    <property type="protein sequence ID" value="AOO15750.1"/>
    <property type="molecule type" value="Genomic_DNA"/>
</dbReference>
<protein>
    <submittedName>
        <fullName evidence="1">Uncharacterized protein</fullName>
    </submittedName>
</protein>
<reference evidence="1 2" key="1">
    <citation type="journal article" date="2016" name="Environ. Microbiol.">
        <title>Genomic diversification of marine cyanophages into stable ecotypes.</title>
        <authorList>
            <person name="Marston M.F."/>
            <person name="Martiny J.B."/>
        </authorList>
    </citation>
    <scope>NUCLEOTIDE SEQUENCE [LARGE SCALE GENOMIC DNA]</scope>
    <source>
        <strain evidence="1">RW_01_0310</strain>
    </source>
</reference>
<name>A0A1D7SPZ3_9CAUD</name>
<gene>
    <name evidence="1" type="ORF">RW010310_049</name>
</gene>
<proteinExistence type="predicted"/>
<keyword evidence="2" id="KW-1185">Reference proteome</keyword>
<accession>A0A1D7SPZ3</accession>
<evidence type="ECO:0000313" key="2">
    <source>
        <dbReference type="Proteomes" id="UP000226226"/>
    </source>
</evidence>
<dbReference type="Proteomes" id="UP000226226">
    <property type="component" value="Segment"/>
</dbReference>
<sequence>MIGLRVRIRPKSRDAIEKFRYDMKRNNVMYVTDRKRLWHLFNPDSGINLWVHPTDDPNWEIIR</sequence>